<dbReference type="EMBL" id="JACIJP010000012">
    <property type="protein sequence ID" value="MBB6125697.1"/>
    <property type="molecule type" value="Genomic_DNA"/>
</dbReference>
<gene>
    <name evidence="1" type="ORF">FHS92_003461</name>
</gene>
<name>A0A841J4G4_9SPHN</name>
<proteinExistence type="predicted"/>
<dbReference type="AlphaFoldDB" id="A0A841J4G4"/>
<dbReference type="Proteomes" id="UP000552700">
    <property type="component" value="Unassembled WGS sequence"/>
</dbReference>
<keyword evidence="2" id="KW-1185">Reference proteome</keyword>
<comment type="caution">
    <text evidence="1">The sequence shown here is derived from an EMBL/GenBank/DDBJ whole genome shotgun (WGS) entry which is preliminary data.</text>
</comment>
<evidence type="ECO:0000313" key="1">
    <source>
        <dbReference type="EMBL" id="MBB6125697.1"/>
    </source>
</evidence>
<reference evidence="1 2" key="1">
    <citation type="submission" date="2020-08" db="EMBL/GenBank/DDBJ databases">
        <title>Genomic Encyclopedia of Type Strains, Phase IV (KMG-IV): sequencing the most valuable type-strain genomes for metagenomic binning, comparative biology and taxonomic classification.</title>
        <authorList>
            <person name="Goeker M."/>
        </authorList>
    </citation>
    <scope>NUCLEOTIDE SEQUENCE [LARGE SCALE GENOMIC DNA]</scope>
    <source>
        <strain evidence="1 2">DSM 102255</strain>
    </source>
</reference>
<accession>A0A841J4G4</accession>
<organism evidence="1 2">
    <name type="scientific">Sphingobium subterraneum</name>
    <dbReference type="NCBI Taxonomy" id="627688"/>
    <lineage>
        <taxon>Bacteria</taxon>
        <taxon>Pseudomonadati</taxon>
        <taxon>Pseudomonadota</taxon>
        <taxon>Alphaproteobacteria</taxon>
        <taxon>Sphingomonadales</taxon>
        <taxon>Sphingomonadaceae</taxon>
        <taxon>Sphingobium</taxon>
    </lineage>
</organism>
<evidence type="ECO:0000313" key="2">
    <source>
        <dbReference type="Proteomes" id="UP000552700"/>
    </source>
</evidence>
<sequence length="178" mass="18601">MVSPKFIATQQSDGSETITLLRERPGGLFKRASSETVPVAEWPRAAPEAGQAALALARSFDQEGQILEEDGGVILPPHIAAQLDEADAFALGLPPATPLTLQLNSSGSLAEGSITVNPKWVRRGGVPVRADIVGARVREGGRVSRIPEPVFSVFQAAHVHGGDKPGQWSAGVLLSAAV</sequence>
<protein>
    <submittedName>
        <fullName evidence="1">Uncharacterized protein</fullName>
    </submittedName>
</protein>
<dbReference type="RefSeq" id="WP_246352091.1">
    <property type="nucleotide sequence ID" value="NZ_JACIJP010000012.1"/>
</dbReference>